<gene>
    <name evidence="1" type="ORF">SKTS_34420</name>
</gene>
<accession>A0A6F8VHQ4</accession>
<name>A0A6F8VHQ4_9PROT</name>
<dbReference type="InterPro" id="IPR026350">
    <property type="entry name" value="GxxExxY"/>
</dbReference>
<evidence type="ECO:0000313" key="2">
    <source>
        <dbReference type="Proteomes" id="UP000502260"/>
    </source>
</evidence>
<proteinExistence type="predicted"/>
<dbReference type="EMBL" id="AP022853">
    <property type="protein sequence ID" value="BCB28556.1"/>
    <property type="molecule type" value="Genomic_DNA"/>
</dbReference>
<reference evidence="2" key="1">
    <citation type="submission" date="2020-03" db="EMBL/GenBank/DDBJ databases">
        <title>Complete genome sequence of sulfur-oxidizing bacterium skT11.</title>
        <authorList>
            <person name="Kanda M."/>
            <person name="Kojima H."/>
            <person name="Fukui M."/>
        </authorList>
    </citation>
    <scope>NUCLEOTIDE SEQUENCE [LARGE SCALE GENOMIC DNA]</scope>
    <source>
        <strain evidence="2">skT11</strain>
    </source>
</reference>
<dbReference type="KEGG" id="slac:SKTS_34420"/>
<dbReference type="RefSeq" id="WP_173068160.1">
    <property type="nucleotide sequence ID" value="NZ_AP022853.1"/>
</dbReference>
<protein>
    <submittedName>
        <fullName evidence="1">GTP-binding protein</fullName>
    </submittedName>
</protein>
<keyword evidence="2" id="KW-1185">Reference proteome</keyword>
<sequence length="125" mass="14564">MADLKYEEESFRIRGAIFEVYREMGCGFLEAVYQECLEKELGKQDIPFAAHRELALHYKGDRLEQTYKPDFICFERIIVELKAAKELAGEHRAQVHNYLKATGLELGLLVNFGHYPKVEIERIVK</sequence>
<dbReference type="Proteomes" id="UP000502260">
    <property type="component" value="Chromosome"/>
</dbReference>
<organism evidence="1 2">
    <name type="scientific">Sulfurimicrobium lacus</name>
    <dbReference type="NCBI Taxonomy" id="2715678"/>
    <lineage>
        <taxon>Bacteria</taxon>
        <taxon>Pseudomonadati</taxon>
        <taxon>Pseudomonadota</taxon>
        <taxon>Betaproteobacteria</taxon>
        <taxon>Nitrosomonadales</taxon>
        <taxon>Sulfuricellaceae</taxon>
        <taxon>Sulfurimicrobium</taxon>
    </lineage>
</organism>
<dbReference type="AlphaFoldDB" id="A0A6F8VHQ4"/>
<evidence type="ECO:0000313" key="1">
    <source>
        <dbReference type="EMBL" id="BCB28556.1"/>
    </source>
</evidence>
<dbReference type="Pfam" id="PF13366">
    <property type="entry name" value="PDDEXK_3"/>
    <property type="match status" value="1"/>
</dbReference>
<dbReference type="NCBIfam" id="TIGR04256">
    <property type="entry name" value="GxxExxY"/>
    <property type="match status" value="1"/>
</dbReference>